<gene>
    <name evidence="1" type="ORF">BRAFLDRAFT_67227</name>
</gene>
<sequence length="245" mass="28116">MRSKSDYARPELVTILCNTKNPLTNINPQWLVRGFLFYQEPPNPPMSFDQTGLPRPELVMITRNPLTNIKPQWLVRGFLFYQEPPNPPMRQEVGKGGAVDQSDYARPELVYVCNTRNPLTNIKPQWLVRGFLFYQEPPNPQMSFDQTGLPRPELVMITRNPLTNIKPQWLSTMILDNTSMNIYKGLIVVYVLNINGKDILVLKGKDNVIHNGRTLGQKSGQEDIKLLPLTIMNTHITFTPHFDVC</sequence>
<protein>
    <submittedName>
        <fullName evidence="1">Uncharacterized protein</fullName>
    </submittedName>
</protein>
<dbReference type="EMBL" id="GG666460">
    <property type="protein sequence ID" value="EEN68834.1"/>
    <property type="molecule type" value="Genomic_DNA"/>
</dbReference>
<reference evidence="1" key="1">
    <citation type="journal article" date="2008" name="Nature">
        <title>The amphioxus genome and the evolution of the chordate karyotype.</title>
        <authorList>
            <consortium name="US DOE Joint Genome Institute (JGI-PGF)"/>
            <person name="Putnam N.H."/>
            <person name="Butts T."/>
            <person name="Ferrier D.E.K."/>
            <person name="Furlong R.F."/>
            <person name="Hellsten U."/>
            <person name="Kawashima T."/>
            <person name="Robinson-Rechavi M."/>
            <person name="Shoguchi E."/>
            <person name="Terry A."/>
            <person name="Yu J.-K."/>
            <person name="Benito-Gutierrez E.L."/>
            <person name="Dubchak I."/>
            <person name="Garcia-Fernandez J."/>
            <person name="Gibson-Brown J.J."/>
            <person name="Grigoriev I.V."/>
            <person name="Horton A.C."/>
            <person name="de Jong P.J."/>
            <person name="Jurka J."/>
            <person name="Kapitonov V.V."/>
            <person name="Kohara Y."/>
            <person name="Kuroki Y."/>
            <person name="Lindquist E."/>
            <person name="Lucas S."/>
            <person name="Osoegawa K."/>
            <person name="Pennacchio L.A."/>
            <person name="Salamov A.A."/>
            <person name="Satou Y."/>
            <person name="Sauka-Spengler T."/>
            <person name="Schmutz J."/>
            <person name="Shin-I T."/>
            <person name="Toyoda A."/>
            <person name="Bronner-Fraser M."/>
            <person name="Fujiyama A."/>
            <person name="Holland L.Z."/>
            <person name="Holland P.W.H."/>
            <person name="Satoh N."/>
            <person name="Rokhsar D.S."/>
        </authorList>
    </citation>
    <scope>NUCLEOTIDE SEQUENCE [LARGE SCALE GENOMIC DNA]</scope>
    <source>
        <strain evidence="1">S238N-H82</strain>
        <tissue evidence="1">Testes</tissue>
    </source>
</reference>
<accession>C3XSW6</accession>
<name>C3XSW6_BRAFL</name>
<organism>
    <name type="scientific">Branchiostoma floridae</name>
    <name type="common">Florida lancelet</name>
    <name type="synonym">Amphioxus</name>
    <dbReference type="NCBI Taxonomy" id="7739"/>
    <lineage>
        <taxon>Eukaryota</taxon>
        <taxon>Metazoa</taxon>
        <taxon>Chordata</taxon>
        <taxon>Cephalochordata</taxon>
        <taxon>Leptocardii</taxon>
        <taxon>Amphioxiformes</taxon>
        <taxon>Branchiostomatidae</taxon>
        <taxon>Branchiostoma</taxon>
    </lineage>
</organism>
<evidence type="ECO:0000313" key="1">
    <source>
        <dbReference type="EMBL" id="EEN68834.1"/>
    </source>
</evidence>
<dbReference type="InParanoid" id="C3XSW6"/>
<dbReference type="AlphaFoldDB" id="C3XSW6"/>
<proteinExistence type="predicted"/>